<dbReference type="PANTHER" id="PTHR43520:SF8">
    <property type="entry name" value="P-TYPE CU(+) TRANSPORTER"/>
    <property type="match status" value="1"/>
</dbReference>
<dbReference type="InterPro" id="IPR023299">
    <property type="entry name" value="ATPase_P-typ_cyto_dom_N"/>
</dbReference>
<feature type="transmembrane region" description="Helical" evidence="10">
    <location>
        <begin position="666"/>
        <end position="687"/>
    </location>
</feature>
<dbReference type="SUPFAM" id="SSF81665">
    <property type="entry name" value="Calcium ATPase, transmembrane domain M"/>
    <property type="match status" value="1"/>
</dbReference>
<dbReference type="InterPro" id="IPR008250">
    <property type="entry name" value="ATPase_P-typ_transduc_dom_A_sf"/>
</dbReference>
<dbReference type="InterPro" id="IPR044492">
    <property type="entry name" value="P_typ_ATPase_HD_dom"/>
</dbReference>
<feature type="transmembrane region" description="Helical" evidence="10">
    <location>
        <begin position="108"/>
        <end position="127"/>
    </location>
</feature>
<dbReference type="NCBIfam" id="TIGR01494">
    <property type="entry name" value="ATPase_P-type"/>
    <property type="match status" value="1"/>
</dbReference>
<dbReference type="SUPFAM" id="SSF56784">
    <property type="entry name" value="HAD-like"/>
    <property type="match status" value="1"/>
</dbReference>
<feature type="transmembrane region" description="Helical" evidence="10">
    <location>
        <begin position="693"/>
        <end position="713"/>
    </location>
</feature>
<dbReference type="InterPro" id="IPR059000">
    <property type="entry name" value="ATPase_P-type_domA"/>
</dbReference>
<dbReference type="InterPro" id="IPR006121">
    <property type="entry name" value="HMA_dom"/>
</dbReference>
<dbReference type="InterPro" id="IPR023214">
    <property type="entry name" value="HAD_sf"/>
</dbReference>
<dbReference type="Gene3D" id="3.40.50.1000">
    <property type="entry name" value="HAD superfamily/HAD-like"/>
    <property type="match status" value="1"/>
</dbReference>
<evidence type="ECO:0000256" key="4">
    <source>
        <dbReference type="ARBA" id="ARBA00022723"/>
    </source>
</evidence>
<evidence type="ECO:0000256" key="6">
    <source>
        <dbReference type="ARBA" id="ARBA00022840"/>
    </source>
</evidence>
<evidence type="ECO:0000313" key="13">
    <source>
        <dbReference type="Proteomes" id="UP000245523"/>
    </source>
</evidence>
<keyword evidence="5 10" id="KW-0547">Nucleotide-binding</keyword>
<dbReference type="SUPFAM" id="SSF81653">
    <property type="entry name" value="Calcium ATPase, transduction domain A"/>
    <property type="match status" value="1"/>
</dbReference>
<keyword evidence="8 10" id="KW-1133">Transmembrane helix</keyword>
<comment type="caution">
    <text evidence="12">The sequence shown here is derived from an EMBL/GenBank/DDBJ whole genome shotgun (WGS) entry which is preliminary data.</text>
</comment>
<evidence type="ECO:0000256" key="10">
    <source>
        <dbReference type="RuleBase" id="RU362081"/>
    </source>
</evidence>
<evidence type="ECO:0000256" key="5">
    <source>
        <dbReference type="ARBA" id="ARBA00022741"/>
    </source>
</evidence>
<dbReference type="Gene3D" id="2.70.150.10">
    <property type="entry name" value="Calcium-transporting ATPase, cytoplasmic transduction domain A"/>
    <property type="match status" value="1"/>
</dbReference>
<protein>
    <submittedName>
        <fullName evidence="12">Cu2+-exporting ATPase</fullName>
    </submittedName>
</protein>
<dbReference type="InterPro" id="IPR036412">
    <property type="entry name" value="HAD-like_sf"/>
</dbReference>
<keyword evidence="3 10" id="KW-0812">Transmembrane</keyword>
<dbReference type="Proteomes" id="UP000245523">
    <property type="component" value="Unassembled WGS sequence"/>
</dbReference>
<sequence>MQKFSVSGMSCAACSARVEKTVKQIPGVSSCAVSLLTNSLRVEGNASANAIISAVEKAGYGARLWETPTLQDTETPVLKKRLIFSLFFLIVLLYGSMAHPIFGFPLPLSPFVAGILQMLLAFIVMFINRKFFISGFTSLLHGGPNMDTLVAMGSGVSFLYSVLVLFNSAGAGNLYFETAAMIVTLITVGKLLESISKGRTTTALKSLLDLAPKKATLWKDEKEISVRVEEVKVGDIFVVKPGEKIPVDGIVLEGNSAVNEAALTGESIPVDKMKNASVSAATLNQSGFLKCRATRVGENTTLSQIIQLVSDASATKAPIAKIADKVSGVFVPAVILIAMVTAAVWIILGKEISIALSHAIAVLVMSCPCALGLATPVAMMVSNGKAAKKGILFKTSASIEEMGRIKIVALDKTGTITEGRPAVTEIFPAEISTAEFLQLAASLESKSEHPLSQAILAKAKEENISLLSVTEFEAFPGNGLAGKIAGQKIFAGKEKFVESKIAISKEWTQRAQALACEGKSPTFFATGEKFLGMIALADSLKSDSAEAIAELKKLGVQTVMLTGDHTKTAEAIAKKVNVDQFVAEILPSEKDAEIRRLQNWGSVAMVGDGINDSPALTRANVGIAIGAGADVAIDAADVVLVQGSLKGIVEAICLSRRTLRIIHQNLFWAFFYNVALMPLAAGAYYAFGGWSMHPILGAAAMSLSSFCVVMNALRLR</sequence>
<comment type="subcellular location">
    <subcellularLocation>
        <location evidence="10">Cell membrane</location>
    </subcellularLocation>
    <subcellularLocation>
        <location evidence="1">Endomembrane system</location>
        <topology evidence="1">Multi-pass membrane protein</topology>
    </subcellularLocation>
</comment>
<dbReference type="SFLD" id="SFLDF00027">
    <property type="entry name" value="p-type_atpase"/>
    <property type="match status" value="1"/>
</dbReference>
<dbReference type="PRINTS" id="PR00119">
    <property type="entry name" value="CATATPASE"/>
</dbReference>
<feature type="transmembrane region" description="Helical" evidence="10">
    <location>
        <begin position="148"/>
        <end position="168"/>
    </location>
</feature>
<feature type="domain" description="HMA" evidence="11">
    <location>
        <begin position="1"/>
        <end position="63"/>
    </location>
</feature>
<dbReference type="Pfam" id="PF00702">
    <property type="entry name" value="Hydrolase"/>
    <property type="match status" value="1"/>
</dbReference>
<evidence type="ECO:0000256" key="7">
    <source>
        <dbReference type="ARBA" id="ARBA00022967"/>
    </source>
</evidence>
<evidence type="ECO:0000256" key="8">
    <source>
        <dbReference type="ARBA" id="ARBA00022989"/>
    </source>
</evidence>
<proteinExistence type="inferred from homology"/>
<gene>
    <name evidence="12" type="ORF">B0H50_105103</name>
</gene>
<evidence type="ECO:0000256" key="2">
    <source>
        <dbReference type="ARBA" id="ARBA00006024"/>
    </source>
</evidence>
<keyword evidence="7" id="KW-1278">Translocase</keyword>
<feature type="transmembrane region" description="Helical" evidence="10">
    <location>
        <begin position="174"/>
        <end position="192"/>
    </location>
</feature>
<evidence type="ECO:0000256" key="9">
    <source>
        <dbReference type="ARBA" id="ARBA00023136"/>
    </source>
</evidence>
<reference evidence="12 13" key="1">
    <citation type="submission" date="2018-05" db="EMBL/GenBank/DDBJ databases">
        <title>Animal gut microbial communities from fecal samples from Wisconsin, USA.</title>
        <authorList>
            <person name="Neumann A."/>
        </authorList>
    </citation>
    <scope>NUCLEOTIDE SEQUENCE [LARGE SCALE GENOMIC DNA]</scope>
    <source>
        <strain evidence="12 13">UWS4</strain>
    </source>
</reference>
<dbReference type="Gene3D" id="3.40.1110.10">
    <property type="entry name" value="Calcium-transporting ATPase, cytoplasmic domain N"/>
    <property type="match status" value="1"/>
</dbReference>
<dbReference type="CDD" id="cd02094">
    <property type="entry name" value="P-type_ATPase_Cu-like"/>
    <property type="match status" value="1"/>
</dbReference>
<evidence type="ECO:0000256" key="3">
    <source>
        <dbReference type="ARBA" id="ARBA00022692"/>
    </source>
</evidence>
<dbReference type="PROSITE" id="PS01047">
    <property type="entry name" value="HMA_1"/>
    <property type="match status" value="1"/>
</dbReference>
<name>A0ABX5LME3_9BACT</name>
<dbReference type="NCBIfam" id="TIGR01511">
    <property type="entry name" value="ATPase-IB1_Cu"/>
    <property type="match status" value="1"/>
</dbReference>
<dbReference type="Gene3D" id="3.30.70.100">
    <property type="match status" value="1"/>
</dbReference>
<keyword evidence="10" id="KW-1003">Cell membrane</keyword>
<dbReference type="InterPro" id="IPR027256">
    <property type="entry name" value="P-typ_ATPase_IB"/>
</dbReference>
<dbReference type="CDD" id="cd00371">
    <property type="entry name" value="HMA"/>
    <property type="match status" value="1"/>
</dbReference>
<dbReference type="SUPFAM" id="SSF55008">
    <property type="entry name" value="HMA, heavy metal-associated domain"/>
    <property type="match status" value="1"/>
</dbReference>
<dbReference type="InterPro" id="IPR001757">
    <property type="entry name" value="P_typ_ATPase"/>
</dbReference>
<dbReference type="PANTHER" id="PTHR43520">
    <property type="entry name" value="ATP7, ISOFORM B"/>
    <property type="match status" value="1"/>
</dbReference>
<feature type="transmembrane region" description="Helical" evidence="10">
    <location>
        <begin position="82"/>
        <end position="102"/>
    </location>
</feature>
<keyword evidence="9 10" id="KW-0472">Membrane</keyword>
<comment type="similarity">
    <text evidence="2 10">Belongs to the cation transport ATPase (P-type) (TC 3.A.3) family. Type IB subfamily.</text>
</comment>
<dbReference type="SFLD" id="SFLDG00002">
    <property type="entry name" value="C1.7:_P-type_atpase_like"/>
    <property type="match status" value="1"/>
</dbReference>
<feature type="transmembrane region" description="Helical" evidence="10">
    <location>
        <begin position="354"/>
        <end position="379"/>
    </location>
</feature>
<dbReference type="Pfam" id="PF00403">
    <property type="entry name" value="HMA"/>
    <property type="match status" value="1"/>
</dbReference>
<evidence type="ECO:0000313" key="12">
    <source>
        <dbReference type="EMBL" id="PWL03559.1"/>
    </source>
</evidence>
<dbReference type="NCBIfam" id="TIGR01525">
    <property type="entry name" value="ATPase-IB_hvy"/>
    <property type="match status" value="1"/>
</dbReference>
<dbReference type="InterPro" id="IPR023298">
    <property type="entry name" value="ATPase_P-typ_TM_dom_sf"/>
</dbReference>
<dbReference type="InterPro" id="IPR018303">
    <property type="entry name" value="ATPase_P-typ_P_site"/>
</dbReference>
<feature type="transmembrane region" description="Helical" evidence="10">
    <location>
        <begin position="326"/>
        <end position="348"/>
    </location>
</feature>
<dbReference type="SFLD" id="SFLDS00003">
    <property type="entry name" value="Haloacid_Dehalogenase"/>
    <property type="match status" value="1"/>
</dbReference>
<dbReference type="Pfam" id="PF00122">
    <property type="entry name" value="E1-E2_ATPase"/>
    <property type="match status" value="1"/>
</dbReference>
<keyword evidence="4 10" id="KW-0479">Metal-binding</keyword>
<dbReference type="EMBL" id="QGHD01000005">
    <property type="protein sequence ID" value="PWL03559.1"/>
    <property type="molecule type" value="Genomic_DNA"/>
</dbReference>
<dbReference type="RefSeq" id="WP_106197967.1">
    <property type="nucleotide sequence ID" value="NZ_QGHD01000005.1"/>
</dbReference>
<dbReference type="InterPro" id="IPR017969">
    <property type="entry name" value="Heavy-metal-associated_CS"/>
</dbReference>
<dbReference type="InterPro" id="IPR036163">
    <property type="entry name" value="HMA_dom_sf"/>
</dbReference>
<organism evidence="12 13">
    <name type="scientific">Hallerella porci</name>
    <dbReference type="NCBI Taxonomy" id="1945871"/>
    <lineage>
        <taxon>Bacteria</taxon>
        <taxon>Pseudomonadati</taxon>
        <taxon>Fibrobacterota</taxon>
        <taxon>Fibrobacteria</taxon>
        <taxon>Fibrobacterales</taxon>
        <taxon>Fibrobacteraceae</taxon>
        <taxon>Hallerella</taxon>
    </lineage>
</organism>
<keyword evidence="6 10" id="KW-0067">ATP-binding</keyword>
<keyword evidence="13" id="KW-1185">Reference proteome</keyword>
<accession>A0ABX5LME3</accession>
<dbReference type="PROSITE" id="PS00154">
    <property type="entry name" value="ATPASE_E1_E2"/>
    <property type="match status" value="1"/>
</dbReference>
<dbReference type="PROSITE" id="PS50846">
    <property type="entry name" value="HMA_2"/>
    <property type="match status" value="1"/>
</dbReference>
<evidence type="ECO:0000256" key="1">
    <source>
        <dbReference type="ARBA" id="ARBA00004127"/>
    </source>
</evidence>
<evidence type="ECO:0000259" key="11">
    <source>
        <dbReference type="PROSITE" id="PS50846"/>
    </source>
</evidence>
<dbReference type="PRINTS" id="PR00943">
    <property type="entry name" value="CUATPASE"/>
</dbReference>